<keyword evidence="2" id="KW-1185">Reference proteome</keyword>
<comment type="caution">
    <text evidence="1">The sequence shown here is derived from an EMBL/GenBank/DDBJ whole genome shotgun (WGS) entry which is preliminary data.</text>
</comment>
<evidence type="ECO:0000313" key="2">
    <source>
        <dbReference type="Proteomes" id="UP000616151"/>
    </source>
</evidence>
<accession>A0ACC5RDA9</accession>
<dbReference type="Proteomes" id="UP000616151">
    <property type="component" value="Unassembled WGS sequence"/>
</dbReference>
<gene>
    <name evidence="1" type="ORF">JHL16_29880</name>
</gene>
<sequence length="271" mass="28371">MMKTENQTLANQTAVVTGAGDGIGRAIALRLAALGAEVAITDRDLAKAKETASLIAAAKGKAITTELDVTDIAALPGTVAKLAGALGRIDLWCSNAGVSSMKRFVDVSEADWDFNVDVNAKGAFFCGQAAGRQMLTQTRREDGLRGKIINIASVAGKTGKAAFLSHYIASKFAVVGMTQAMASELSPDGITVNAICPGYVRTSMQQREIDWEASLRGLTPEAVKELYIKDTPLGRLETPDDVAGVVGFLASPQADFMTGIALTVSGGAWME</sequence>
<name>A0ACC5RDA9_9HYPH</name>
<reference evidence="1" key="1">
    <citation type="submission" date="2021-01" db="EMBL/GenBank/DDBJ databases">
        <authorList>
            <person name="Sun Q."/>
        </authorList>
    </citation>
    <scope>NUCLEOTIDE SEQUENCE</scope>
    <source>
        <strain evidence="1">YIM B02566</strain>
    </source>
</reference>
<proteinExistence type="predicted"/>
<organism evidence="1 2">
    <name type="scientific">Taklimakanibacter albus</name>
    <dbReference type="NCBI Taxonomy" id="2800327"/>
    <lineage>
        <taxon>Bacteria</taxon>
        <taxon>Pseudomonadati</taxon>
        <taxon>Pseudomonadota</taxon>
        <taxon>Alphaproteobacteria</taxon>
        <taxon>Hyphomicrobiales</taxon>
        <taxon>Aestuariivirgaceae</taxon>
        <taxon>Taklimakanibacter</taxon>
    </lineage>
</organism>
<protein>
    <submittedName>
        <fullName evidence="1">SDR family oxidoreductase</fullName>
    </submittedName>
</protein>
<dbReference type="EMBL" id="JAENHL010000008">
    <property type="protein sequence ID" value="MBK1870612.1"/>
    <property type="molecule type" value="Genomic_DNA"/>
</dbReference>
<evidence type="ECO:0000313" key="1">
    <source>
        <dbReference type="EMBL" id="MBK1870612.1"/>
    </source>
</evidence>